<keyword evidence="1" id="KW-0732">Signal</keyword>
<dbReference type="Proteomes" id="UP000414233">
    <property type="component" value="Unassembled WGS sequence"/>
</dbReference>
<feature type="chain" id="PRO_5022942854" evidence="1">
    <location>
        <begin position="25"/>
        <end position="169"/>
    </location>
</feature>
<gene>
    <name evidence="2" type="ORF">PTE30175_02402</name>
</gene>
<reference evidence="2 3" key="1">
    <citation type="submission" date="2019-08" db="EMBL/GenBank/DDBJ databases">
        <authorList>
            <person name="Peeters C."/>
        </authorList>
    </citation>
    <scope>NUCLEOTIDE SEQUENCE [LARGE SCALE GENOMIC DNA]</scope>
    <source>
        <strain evidence="2 3">LMG 30175</strain>
    </source>
</reference>
<dbReference type="OrthoDB" id="8942097at2"/>
<evidence type="ECO:0000256" key="1">
    <source>
        <dbReference type="SAM" id="SignalP"/>
    </source>
</evidence>
<evidence type="ECO:0000313" key="2">
    <source>
        <dbReference type="EMBL" id="VVE07757.1"/>
    </source>
</evidence>
<name>A0A5E4V672_9BURK</name>
<dbReference type="AlphaFoldDB" id="A0A5E4V672"/>
<protein>
    <submittedName>
        <fullName evidence="2">Uncharacterized protein</fullName>
    </submittedName>
</protein>
<proteinExistence type="predicted"/>
<evidence type="ECO:0000313" key="3">
    <source>
        <dbReference type="Proteomes" id="UP000414233"/>
    </source>
</evidence>
<organism evidence="2 3">
    <name type="scientific">Pandoraea terrae</name>
    <dbReference type="NCBI Taxonomy" id="1537710"/>
    <lineage>
        <taxon>Bacteria</taxon>
        <taxon>Pseudomonadati</taxon>
        <taxon>Pseudomonadota</taxon>
        <taxon>Betaproteobacteria</taxon>
        <taxon>Burkholderiales</taxon>
        <taxon>Burkholderiaceae</taxon>
        <taxon>Pandoraea</taxon>
    </lineage>
</organism>
<feature type="signal peptide" evidence="1">
    <location>
        <begin position="1"/>
        <end position="24"/>
    </location>
</feature>
<dbReference type="RefSeq" id="WP_150697255.1">
    <property type="nucleotide sequence ID" value="NZ_CABPRZ010000008.1"/>
</dbReference>
<accession>A0A5E4V672</accession>
<dbReference type="EMBL" id="CABPRZ010000008">
    <property type="protein sequence ID" value="VVE07757.1"/>
    <property type="molecule type" value="Genomic_DNA"/>
</dbReference>
<sequence length="169" mass="18515">MMVTTKIQKCAVLTLLCVTQAAFAAGQCDGIYGLAKSAQQGFDDMTGPLLAQNEQGASYQATYSMPSGDCKIFRGNGLAPTYECVWDFQSSTPEAMRDRAKQFARDVARCTRGVTTVRTTTTTTTGLPADWLMTSKKYGRPVNFTISAQDTVTRRGERIREISLSVEKQ</sequence>
<keyword evidence="3" id="KW-1185">Reference proteome</keyword>